<gene>
    <name evidence="1" type="ORF">CGI_10011928</name>
</gene>
<sequence length="83" mass="9134">MVTDSSVQLVVKLRKWGPGNVCVTSTGDLLVVIDSDDKKQAKVVRYSQTGYNEIQSIQFNDMGQSLFYVAVFITLNTSARTGT</sequence>
<organism evidence="1">
    <name type="scientific">Magallana gigas</name>
    <name type="common">Pacific oyster</name>
    <name type="synonym">Crassostrea gigas</name>
    <dbReference type="NCBI Taxonomy" id="29159"/>
    <lineage>
        <taxon>Eukaryota</taxon>
        <taxon>Metazoa</taxon>
        <taxon>Spiralia</taxon>
        <taxon>Lophotrochozoa</taxon>
        <taxon>Mollusca</taxon>
        <taxon>Bivalvia</taxon>
        <taxon>Autobranchia</taxon>
        <taxon>Pteriomorphia</taxon>
        <taxon>Ostreida</taxon>
        <taxon>Ostreoidea</taxon>
        <taxon>Ostreidae</taxon>
        <taxon>Magallana</taxon>
    </lineage>
</organism>
<name>K1PHZ6_MAGGI</name>
<dbReference type="InParanoid" id="K1PHZ6"/>
<protein>
    <submittedName>
        <fullName evidence="1">Uncharacterized protein</fullName>
    </submittedName>
</protein>
<accession>K1PHZ6</accession>
<proteinExistence type="predicted"/>
<dbReference type="AlphaFoldDB" id="K1PHZ6"/>
<evidence type="ECO:0000313" key="1">
    <source>
        <dbReference type="EMBL" id="EKC23582.1"/>
    </source>
</evidence>
<dbReference type="EMBL" id="JH817413">
    <property type="protein sequence ID" value="EKC23582.1"/>
    <property type="molecule type" value="Genomic_DNA"/>
</dbReference>
<dbReference type="HOGENOM" id="CLU_2544803_0_0_1"/>
<reference evidence="1" key="1">
    <citation type="journal article" date="2012" name="Nature">
        <title>The oyster genome reveals stress adaptation and complexity of shell formation.</title>
        <authorList>
            <person name="Zhang G."/>
            <person name="Fang X."/>
            <person name="Guo X."/>
            <person name="Li L."/>
            <person name="Luo R."/>
            <person name="Xu F."/>
            <person name="Yang P."/>
            <person name="Zhang L."/>
            <person name="Wang X."/>
            <person name="Qi H."/>
            <person name="Xiong Z."/>
            <person name="Que H."/>
            <person name="Xie Y."/>
            <person name="Holland P.W."/>
            <person name="Paps J."/>
            <person name="Zhu Y."/>
            <person name="Wu F."/>
            <person name="Chen Y."/>
            <person name="Wang J."/>
            <person name="Peng C."/>
            <person name="Meng J."/>
            <person name="Yang L."/>
            <person name="Liu J."/>
            <person name="Wen B."/>
            <person name="Zhang N."/>
            <person name="Huang Z."/>
            <person name="Zhu Q."/>
            <person name="Feng Y."/>
            <person name="Mount A."/>
            <person name="Hedgecock D."/>
            <person name="Xu Z."/>
            <person name="Liu Y."/>
            <person name="Domazet-Loso T."/>
            <person name="Du Y."/>
            <person name="Sun X."/>
            <person name="Zhang S."/>
            <person name="Liu B."/>
            <person name="Cheng P."/>
            <person name="Jiang X."/>
            <person name="Li J."/>
            <person name="Fan D."/>
            <person name="Wang W."/>
            <person name="Fu W."/>
            <person name="Wang T."/>
            <person name="Wang B."/>
            <person name="Zhang J."/>
            <person name="Peng Z."/>
            <person name="Li Y."/>
            <person name="Li N."/>
            <person name="Wang J."/>
            <person name="Chen M."/>
            <person name="He Y."/>
            <person name="Tan F."/>
            <person name="Song X."/>
            <person name="Zheng Q."/>
            <person name="Huang R."/>
            <person name="Yang H."/>
            <person name="Du X."/>
            <person name="Chen L."/>
            <person name="Yang M."/>
            <person name="Gaffney P.M."/>
            <person name="Wang S."/>
            <person name="Luo L."/>
            <person name="She Z."/>
            <person name="Ming Y."/>
            <person name="Huang W."/>
            <person name="Zhang S."/>
            <person name="Huang B."/>
            <person name="Zhang Y."/>
            <person name="Qu T."/>
            <person name="Ni P."/>
            <person name="Miao G."/>
            <person name="Wang J."/>
            <person name="Wang Q."/>
            <person name="Steinberg C.E."/>
            <person name="Wang H."/>
            <person name="Li N."/>
            <person name="Qian L."/>
            <person name="Zhang G."/>
            <person name="Li Y."/>
            <person name="Yang H."/>
            <person name="Liu X."/>
            <person name="Wang J."/>
            <person name="Yin Y."/>
            <person name="Wang J."/>
        </authorList>
    </citation>
    <scope>NUCLEOTIDE SEQUENCE [LARGE SCALE GENOMIC DNA]</scope>
    <source>
        <strain evidence="1">05x7-T-G4-1.051#20</strain>
    </source>
</reference>